<name>A0ACD1FXP9_9EURO</name>
<dbReference type="Proteomes" id="UP000249057">
    <property type="component" value="Unassembled WGS sequence"/>
</dbReference>
<sequence>MDSDPKSGSAFSIPPPCPLGSAISGVGWTFTWWFFRGCAFVLVKLESDSRFWTRLGLDGKIPDWMLQISRFGFRDRGMASRRDYMSVCCERKTLH</sequence>
<proteinExistence type="predicted"/>
<evidence type="ECO:0000313" key="2">
    <source>
        <dbReference type="Proteomes" id="UP000249057"/>
    </source>
</evidence>
<accession>A0ACD1FXP9</accession>
<keyword evidence="2" id="KW-1185">Reference proteome</keyword>
<evidence type="ECO:0000313" key="1">
    <source>
        <dbReference type="EMBL" id="RAH41786.1"/>
    </source>
</evidence>
<dbReference type="EMBL" id="KZ825383">
    <property type="protein sequence ID" value="RAH41786.1"/>
    <property type="molecule type" value="Genomic_DNA"/>
</dbReference>
<protein>
    <submittedName>
        <fullName evidence="1">Uncharacterized protein</fullName>
    </submittedName>
</protein>
<gene>
    <name evidence="1" type="ORF">BO95DRAFT_446640</name>
</gene>
<reference evidence="1" key="1">
    <citation type="submission" date="2018-02" db="EMBL/GenBank/DDBJ databases">
        <title>The genomes of Aspergillus section Nigri reveals drivers in fungal speciation.</title>
        <authorList>
            <consortium name="DOE Joint Genome Institute"/>
            <person name="Vesth T.C."/>
            <person name="Nybo J."/>
            <person name="Theobald S."/>
            <person name="Brandl J."/>
            <person name="Frisvad J.C."/>
            <person name="Nielsen K.F."/>
            <person name="Lyhne E.K."/>
            <person name="Kogle M.E."/>
            <person name="Kuo A."/>
            <person name="Riley R."/>
            <person name="Clum A."/>
            <person name="Nolan M."/>
            <person name="Lipzen A."/>
            <person name="Salamov A."/>
            <person name="Henrissat B."/>
            <person name="Wiebenga A."/>
            <person name="De vries R.P."/>
            <person name="Grigoriev I.V."/>
            <person name="Mortensen U.H."/>
            <person name="Andersen M.R."/>
            <person name="Baker S.E."/>
        </authorList>
    </citation>
    <scope>NUCLEOTIDE SEQUENCE</scope>
    <source>
        <strain evidence="1">CBS 621.78</strain>
    </source>
</reference>
<organism evidence="1 2">
    <name type="scientific">Aspergillus brunneoviolaceus CBS 621.78</name>
    <dbReference type="NCBI Taxonomy" id="1450534"/>
    <lineage>
        <taxon>Eukaryota</taxon>
        <taxon>Fungi</taxon>
        <taxon>Dikarya</taxon>
        <taxon>Ascomycota</taxon>
        <taxon>Pezizomycotina</taxon>
        <taxon>Eurotiomycetes</taxon>
        <taxon>Eurotiomycetidae</taxon>
        <taxon>Eurotiales</taxon>
        <taxon>Aspergillaceae</taxon>
        <taxon>Aspergillus</taxon>
        <taxon>Aspergillus subgen. Circumdati</taxon>
    </lineage>
</organism>